<reference evidence="1" key="2">
    <citation type="journal article" date="2023" name="Science">
        <title>Genomic signatures of disease resistance in endangered staghorn corals.</title>
        <authorList>
            <person name="Vollmer S.V."/>
            <person name="Selwyn J.D."/>
            <person name="Despard B.A."/>
            <person name="Roesel C.L."/>
        </authorList>
    </citation>
    <scope>NUCLEOTIDE SEQUENCE</scope>
    <source>
        <strain evidence="1">K2</strain>
    </source>
</reference>
<dbReference type="AlphaFoldDB" id="A0AAD9Q5H5"/>
<proteinExistence type="predicted"/>
<organism evidence="1 2">
    <name type="scientific">Acropora cervicornis</name>
    <name type="common">Staghorn coral</name>
    <dbReference type="NCBI Taxonomy" id="6130"/>
    <lineage>
        <taxon>Eukaryota</taxon>
        <taxon>Metazoa</taxon>
        <taxon>Cnidaria</taxon>
        <taxon>Anthozoa</taxon>
        <taxon>Hexacorallia</taxon>
        <taxon>Scleractinia</taxon>
        <taxon>Astrocoeniina</taxon>
        <taxon>Acroporidae</taxon>
        <taxon>Acropora</taxon>
    </lineage>
</organism>
<comment type="caution">
    <text evidence="1">The sequence shown here is derived from an EMBL/GenBank/DDBJ whole genome shotgun (WGS) entry which is preliminary data.</text>
</comment>
<gene>
    <name evidence="1" type="ORF">P5673_023620</name>
</gene>
<sequence length="72" mass="8160">MFNAAEKDDTLSQSLDDVLRDAGINRESVSAHDDTRENGNFLSSFYTPAMSLIIIHYDNLSDDDKPYQLQFS</sequence>
<accession>A0AAD9Q5H5</accession>
<dbReference type="Proteomes" id="UP001249851">
    <property type="component" value="Unassembled WGS sequence"/>
</dbReference>
<evidence type="ECO:0000313" key="1">
    <source>
        <dbReference type="EMBL" id="KAK2554934.1"/>
    </source>
</evidence>
<dbReference type="EMBL" id="JARQWQ010000066">
    <property type="protein sequence ID" value="KAK2554934.1"/>
    <property type="molecule type" value="Genomic_DNA"/>
</dbReference>
<keyword evidence="2" id="KW-1185">Reference proteome</keyword>
<protein>
    <submittedName>
        <fullName evidence="1">Uncharacterized protein</fullName>
    </submittedName>
</protein>
<evidence type="ECO:0000313" key="2">
    <source>
        <dbReference type="Proteomes" id="UP001249851"/>
    </source>
</evidence>
<name>A0AAD9Q5H5_ACRCE</name>
<reference evidence="1" key="1">
    <citation type="journal article" date="2023" name="G3 (Bethesda)">
        <title>Whole genome assembly and annotation of the endangered Caribbean coral Acropora cervicornis.</title>
        <authorList>
            <person name="Selwyn J.D."/>
            <person name="Vollmer S.V."/>
        </authorList>
    </citation>
    <scope>NUCLEOTIDE SEQUENCE</scope>
    <source>
        <strain evidence="1">K2</strain>
    </source>
</reference>